<feature type="compositionally biased region" description="Basic and acidic residues" evidence="1">
    <location>
        <begin position="13"/>
        <end position="23"/>
    </location>
</feature>
<proteinExistence type="predicted"/>
<name>A0A5J4TLQ3_9EUKA</name>
<organism evidence="2 3">
    <name type="scientific">Streblomastix strix</name>
    <dbReference type="NCBI Taxonomy" id="222440"/>
    <lineage>
        <taxon>Eukaryota</taxon>
        <taxon>Metamonada</taxon>
        <taxon>Preaxostyla</taxon>
        <taxon>Oxymonadida</taxon>
        <taxon>Streblomastigidae</taxon>
        <taxon>Streblomastix</taxon>
    </lineage>
</organism>
<gene>
    <name evidence="2" type="ORF">EZS28_045583</name>
</gene>
<feature type="compositionally biased region" description="Low complexity" evidence="1">
    <location>
        <begin position="1"/>
        <end position="12"/>
    </location>
</feature>
<dbReference type="AlphaFoldDB" id="A0A5J4TLQ3"/>
<sequence>DAFGVVEGAAAEGEWKVEQEGEVEKEIEQEIEIEKCESVEFQ</sequence>
<evidence type="ECO:0000313" key="3">
    <source>
        <dbReference type="Proteomes" id="UP000324800"/>
    </source>
</evidence>
<comment type="caution">
    <text evidence="2">The sequence shown here is derived from an EMBL/GenBank/DDBJ whole genome shotgun (WGS) entry which is preliminary data.</text>
</comment>
<reference evidence="2 3" key="1">
    <citation type="submission" date="2019-03" db="EMBL/GenBank/DDBJ databases">
        <title>Single cell metagenomics reveals metabolic interactions within the superorganism composed of flagellate Streblomastix strix and complex community of Bacteroidetes bacteria on its surface.</title>
        <authorList>
            <person name="Treitli S.C."/>
            <person name="Kolisko M."/>
            <person name="Husnik F."/>
            <person name="Keeling P."/>
            <person name="Hampl V."/>
        </authorList>
    </citation>
    <scope>NUCLEOTIDE SEQUENCE [LARGE SCALE GENOMIC DNA]</scope>
    <source>
        <strain evidence="2">ST1C</strain>
    </source>
</reference>
<feature type="region of interest" description="Disordered" evidence="1">
    <location>
        <begin position="1"/>
        <end position="23"/>
    </location>
</feature>
<evidence type="ECO:0000256" key="1">
    <source>
        <dbReference type="SAM" id="MobiDB-lite"/>
    </source>
</evidence>
<feature type="non-terminal residue" evidence="2">
    <location>
        <position position="1"/>
    </location>
</feature>
<accession>A0A5J4TLQ3</accession>
<evidence type="ECO:0000313" key="2">
    <source>
        <dbReference type="EMBL" id="KAA6358889.1"/>
    </source>
</evidence>
<protein>
    <submittedName>
        <fullName evidence="2">Uncharacterized protein</fullName>
    </submittedName>
</protein>
<dbReference type="Proteomes" id="UP000324800">
    <property type="component" value="Unassembled WGS sequence"/>
</dbReference>
<dbReference type="EMBL" id="SNRW01029213">
    <property type="protein sequence ID" value="KAA6358889.1"/>
    <property type="molecule type" value="Genomic_DNA"/>
</dbReference>